<gene>
    <name evidence="3" type="ORF">BN12_220002</name>
</gene>
<feature type="domain" description="DUF2231" evidence="2">
    <location>
        <begin position="64"/>
        <end position="188"/>
    </location>
</feature>
<dbReference type="AlphaFoldDB" id="A0A077M0L1"/>
<feature type="region of interest" description="Disordered" evidence="1">
    <location>
        <begin position="1"/>
        <end position="23"/>
    </location>
</feature>
<protein>
    <recommendedName>
        <fullName evidence="2">DUF2231 domain-containing protein</fullName>
    </recommendedName>
</protein>
<evidence type="ECO:0000259" key="2">
    <source>
        <dbReference type="Pfam" id="PF09990"/>
    </source>
</evidence>
<proteinExistence type="predicted"/>
<evidence type="ECO:0000256" key="1">
    <source>
        <dbReference type="SAM" id="MobiDB-lite"/>
    </source>
</evidence>
<accession>A0A077M0L1</accession>
<dbReference type="STRING" id="1194083.BN12_220002"/>
<organism evidence="3 4">
    <name type="scientific">Nostocoides japonicum T1-X7</name>
    <dbReference type="NCBI Taxonomy" id="1194083"/>
    <lineage>
        <taxon>Bacteria</taxon>
        <taxon>Bacillati</taxon>
        <taxon>Actinomycetota</taxon>
        <taxon>Actinomycetes</taxon>
        <taxon>Micrococcales</taxon>
        <taxon>Intrasporangiaceae</taxon>
        <taxon>Nostocoides</taxon>
    </lineage>
</organism>
<name>A0A077M0L1_9MICO</name>
<dbReference type="Pfam" id="PF09990">
    <property type="entry name" value="DUF2231"/>
    <property type="match status" value="1"/>
</dbReference>
<keyword evidence="4" id="KW-1185">Reference proteome</keyword>
<evidence type="ECO:0000313" key="3">
    <source>
        <dbReference type="EMBL" id="CCH77724.1"/>
    </source>
</evidence>
<sequence length="208" mass="21241">MTPREAPALPDRTPSSTGSPPPIRWVTAVERSSASDLVATALRPLSAVTSAEPLRSLLLGTTTGHALHPALTDLPIGFWTSAFVLDAWGGPGSRRAAQLLVGCGVLSAGPTALTGLAEWGETSRPESRVGAVHAALNVAALAGYAASWHLRRTGRHRSGVAVSLGPALLASVAGYLGGHLATARKVGSRADTYLVDGVGPVLERPGPV</sequence>
<evidence type="ECO:0000313" key="4">
    <source>
        <dbReference type="Proteomes" id="UP000035721"/>
    </source>
</evidence>
<dbReference type="InterPro" id="IPR019251">
    <property type="entry name" value="DUF2231_TM"/>
</dbReference>
<comment type="caution">
    <text evidence="3">The sequence shown here is derived from an EMBL/GenBank/DDBJ whole genome shotgun (WGS) entry which is preliminary data.</text>
</comment>
<reference evidence="3 4" key="1">
    <citation type="journal article" date="2013" name="ISME J.">
        <title>A metabolic model for members of the genus Tetrasphaera involved in enhanced biological phosphorus removal.</title>
        <authorList>
            <person name="Kristiansen R."/>
            <person name="Nguyen H.T.T."/>
            <person name="Saunders A.M."/>
            <person name="Nielsen J.L."/>
            <person name="Wimmer R."/>
            <person name="Le V.Q."/>
            <person name="McIlroy S.J."/>
            <person name="Petrovski S."/>
            <person name="Seviour R.J."/>
            <person name="Calteau A."/>
            <person name="Nielsen K.L."/>
            <person name="Nielsen P.H."/>
        </authorList>
    </citation>
    <scope>NUCLEOTIDE SEQUENCE [LARGE SCALE GENOMIC DNA]</scope>
    <source>
        <strain evidence="3 4">T1-X7</strain>
    </source>
</reference>
<dbReference type="EMBL" id="CAJB01000135">
    <property type="protein sequence ID" value="CCH77724.1"/>
    <property type="molecule type" value="Genomic_DNA"/>
</dbReference>
<dbReference type="Proteomes" id="UP000035721">
    <property type="component" value="Unassembled WGS sequence"/>
</dbReference>
<dbReference type="RefSeq" id="WP_048550417.1">
    <property type="nucleotide sequence ID" value="NZ_HF570958.1"/>
</dbReference>